<reference evidence="1 2" key="1">
    <citation type="submission" date="2024-03" db="EMBL/GenBank/DDBJ databases">
        <authorList>
            <person name="Martinez-Hernandez J."/>
        </authorList>
    </citation>
    <scope>NUCLEOTIDE SEQUENCE [LARGE SCALE GENOMIC DNA]</scope>
</reference>
<proteinExistence type="predicted"/>
<name>A0AAV1YIL4_LUPLU</name>
<dbReference type="Proteomes" id="UP001497480">
    <property type="component" value="Unassembled WGS sequence"/>
</dbReference>
<dbReference type="EMBL" id="CAXHTB010000025">
    <property type="protein sequence ID" value="CAL0333226.1"/>
    <property type="molecule type" value="Genomic_DNA"/>
</dbReference>
<accession>A0AAV1YIL4</accession>
<organism evidence="1 2">
    <name type="scientific">Lupinus luteus</name>
    <name type="common">European yellow lupine</name>
    <dbReference type="NCBI Taxonomy" id="3873"/>
    <lineage>
        <taxon>Eukaryota</taxon>
        <taxon>Viridiplantae</taxon>
        <taxon>Streptophyta</taxon>
        <taxon>Embryophyta</taxon>
        <taxon>Tracheophyta</taxon>
        <taxon>Spermatophyta</taxon>
        <taxon>Magnoliopsida</taxon>
        <taxon>eudicotyledons</taxon>
        <taxon>Gunneridae</taxon>
        <taxon>Pentapetalae</taxon>
        <taxon>rosids</taxon>
        <taxon>fabids</taxon>
        <taxon>Fabales</taxon>
        <taxon>Fabaceae</taxon>
        <taxon>Papilionoideae</taxon>
        <taxon>50 kb inversion clade</taxon>
        <taxon>genistoids sensu lato</taxon>
        <taxon>core genistoids</taxon>
        <taxon>Genisteae</taxon>
        <taxon>Lupinus</taxon>
    </lineage>
</organism>
<protein>
    <submittedName>
        <fullName evidence="1">Uncharacterized protein</fullName>
    </submittedName>
</protein>
<gene>
    <name evidence="1" type="ORF">LLUT_LOCUS34286</name>
</gene>
<comment type="caution">
    <text evidence="1">The sequence shown here is derived from an EMBL/GenBank/DDBJ whole genome shotgun (WGS) entry which is preliminary data.</text>
</comment>
<dbReference type="AlphaFoldDB" id="A0AAV1YIL4"/>
<keyword evidence="2" id="KW-1185">Reference proteome</keyword>
<sequence>MHSNKYGVPRYTISKHDGGAEYRYQLLSDSLSLTPASSLSALSQPEQTKMHQVFHFIKLIAPIGRCGERMSQGQREMRSDEHHNMSQGQWETWSDVQHNMSQGQEKMQLDTCHNTSHGQEMCQDARSDVWHNMGHGLD</sequence>
<evidence type="ECO:0000313" key="2">
    <source>
        <dbReference type="Proteomes" id="UP001497480"/>
    </source>
</evidence>
<evidence type="ECO:0000313" key="1">
    <source>
        <dbReference type="EMBL" id="CAL0333226.1"/>
    </source>
</evidence>